<comment type="caution">
    <text evidence="2">The sequence shown here is derived from an EMBL/GenBank/DDBJ whole genome shotgun (WGS) entry which is preliminary data.</text>
</comment>
<reference evidence="2 3" key="1">
    <citation type="journal article" date="2021" name="Commun. Biol.">
        <title>The genome of Shorea leprosula (Dipterocarpaceae) highlights the ecological relevance of drought in aseasonal tropical rainforests.</title>
        <authorList>
            <person name="Ng K.K.S."/>
            <person name="Kobayashi M.J."/>
            <person name="Fawcett J.A."/>
            <person name="Hatakeyama M."/>
            <person name="Paape T."/>
            <person name="Ng C.H."/>
            <person name="Ang C.C."/>
            <person name="Tnah L.H."/>
            <person name="Lee C.T."/>
            <person name="Nishiyama T."/>
            <person name="Sese J."/>
            <person name="O'Brien M.J."/>
            <person name="Copetti D."/>
            <person name="Mohd Noor M.I."/>
            <person name="Ong R.C."/>
            <person name="Putra M."/>
            <person name="Sireger I.Z."/>
            <person name="Indrioko S."/>
            <person name="Kosugi Y."/>
            <person name="Izuno A."/>
            <person name="Isagi Y."/>
            <person name="Lee S.L."/>
            <person name="Shimizu K.K."/>
        </authorList>
    </citation>
    <scope>NUCLEOTIDE SEQUENCE [LARGE SCALE GENOMIC DNA]</scope>
    <source>
        <strain evidence="2">214</strain>
    </source>
</reference>
<feature type="compositionally biased region" description="Polar residues" evidence="1">
    <location>
        <begin position="26"/>
        <end position="45"/>
    </location>
</feature>
<dbReference type="AlphaFoldDB" id="A0AAV5KIC5"/>
<evidence type="ECO:0000256" key="1">
    <source>
        <dbReference type="SAM" id="MobiDB-lite"/>
    </source>
</evidence>
<evidence type="ECO:0000313" key="2">
    <source>
        <dbReference type="EMBL" id="GKV24363.1"/>
    </source>
</evidence>
<feature type="region of interest" description="Disordered" evidence="1">
    <location>
        <begin position="19"/>
        <end position="45"/>
    </location>
</feature>
<organism evidence="2 3">
    <name type="scientific">Rubroshorea leprosula</name>
    <dbReference type="NCBI Taxonomy" id="152421"/>
    <lineage>
        <taxon>Eukaryota</taxon>
        <taxon>Viridiplantae</taxon>
        <taxon>Streptophyta</taxon>
        <taxon>Embryophyta</taxon>
        <taxon>Tracheophyta</taxon>
        <taxon>Spermatophyta</taxon>
        <taxon>Magnoliopsida</taxon>
        <taxon>eudicotyledons</taxon>
        <taxon>Gunneridae</taxon>
        <taxon>Pentapetalae</taxon>
        <taxon>rosids</taxon>
        <taxon>malvids</taxon>
        <taxon>Malvales</taxon>
        <taxon>Dipterocarpaceae</taxon>
        <taxon>Rubroshorea</taxon>
    </lineage>
</organism>
<keyword evidence="3" id="KW-1185">Reference proteome</keyword>
<dbReference type="PANTHER" id="PTHR38222:SF1">
    <property type="entry name" value="TFIIS N-TERMINAL DOMAIN-CONTAINING PROTEIN"/>
    <property type="match status" value="1"/>
</dbReference>
<gene>
    <name evidence="2" type="ORF">SLEP1_g33983</name>
</gene>
<dbReference type="Proteomes" id="UP001054252">
    <property type="component" value="Unassembled WGS sequence"/>
</dbReference>
<sequence>MSGIIDMWTSELAKLQEKGQTRLFPSGSNRARVESTQVAGPQERNSSRLAPAFVDRFMQPKLSEGSVSMIVQWFSP</sequence>
<dbReference type="PANTHER" id="PTHR38222">
    <property type="entry name" value="TFIIS N-TERMINAL DOMAIN-CONTAINING PROTEIN"/>
    <property type="match status" value="1"/>
</dbReference>
<protein>
    <submittedName>
        <fullName evidence="2">Uncharacterized protein</fullName>
    </submittedName>
</protein>
<dbReference type="EMBL" id="BPVZ01000065">
    <property type="protein sequence ID" value="GKV24363.1"/>
    <property type="molecule type" value="Genomic_DNA"/>
</dbReference>
<evidence type="ECO:0000313" key="3">
    <source>
        <dbReference type="Proteomes" id="UP001054252"/>
    </source>
</evidence>
<accession>A0AAV5KIC5</accession>
<proteinExistence type="predicted"/>
<name>A0AAV5KIC5_9ROSI</name>